<dbReference type="EMBL" id="LBTF01000004">
    <property type="protein sequence ID" value="KKQ35852.1"/>
    <property type="molecule type" value="Genomic_DNA"/>
</dbReference>
<evidence type="ECO:0000313" key="2">
    <source>
        <dbReference type="Proteomes" id="UP000033876"/>
    </source>
</evidence>
<sequence>MSTAKNEESKNLIQPAKVQIFTDYPQIQPIVKKERHKLKKWKRSIFRSGLRMISVTTIAEISRLVREGQITSTGENINFKFGEFPICPSEPIEWFNRDIRITATLPASAEQYFFEEWKTRELENKLPFLHCLFFSENNARIFLDVPTGCTGTILLSHEPYQLIFVGQWDQALKKLQSLEAEMLNKFNSICAKENV</sequence>
<proteinExistence type="predicted"/>
<organism evidence="1 2">
    <name type="scientific">Candidatus Nomurabacteria bacterium GW2011_GWB1_37_5</name>
    <dbReference type="NCBI Taxonomy" id="1618742"/>
    <lineage>
        <taxon>Bacteria</taxon>
        <taxon>Candidatus Nomuraibacteriota</taxon>
    </lineage>
</organism>
<dbReference type="AlphaFoldDB" id="A0A0G0H0W5"/>
<accession>A0A0G0H0W5</accession>
<evidence type="ECO:0000313" key="1">
    <source>
        <dbReference type="EMBL" id="KKQ35852.1"/>
    </source>
</evidence>
<reference evidence="1 2" key="1">
    <citation type="journal article" date="2015" name="Nature">
        <title>rRNA introns, odd ribosomes, and small enigmatic genomes across a large radiation of phyla.</title>
        <authorList>
            <person name="Brown C.T."/>
            <person name="Hug L.A."/>
            <person name="Thomas B.C."/>
            <person name="Sharon I."/>
            <person name="Castelle C.J."/>
            <person name="Singh A."/>
            <person name="Wilkins M.J."/>
            <person name="Williams K.H."/>
            <person name="Banfield J.F."/>
        </authorList>
    </citation>
    <scope>NUCLEOTIDE SEQUENCE [LARGE SCALE GENOMIC DNA]</scope>
</reference>
<comment type="caution">
    <text evidence="1">The sequence shown here is derived from an EMBL/GenBank/DDBJ whole genome shotgun (WGS) entry which is preliminary data.</text>
</comment>
<name>A0A0G0H0W5_9BACT</name>
<gene>
    <name evidence="1" type="ORF">US50_C0004G0041</name>
</gene>
<dbReference type="Proteomes" id="UP000033876">
    <property type="component" value="Unassembled WGS sequence"/>
</dbReference>
<protein>
    <submittedName>
        <fullName evidence="1">Uncharacterized protein</fullName>
    </submittedName>
</protein>